<reference evidence="2" key="1">
    <citation type="journal article" date="2019" name="Int. J. Syst. Evol. Microbiol.">
        <title>The Global Catalogue of Microorganisms (GCM) 10K type strain sequencing project: providing services to taxonomists for standard genome sequencing and annotation.</title>
        <authorList>
            <consortium name="The Broad Institute Genomics Platform"/>
            <consortium name="The Broad Institute Genome Sequencing Center for Infectious Disease"/>
            <person name="Wu L."/>
            <person name="Ma J."/>
        </authorList>
    </citation>
    <scope>NUCLEOTIDE SEQUENCE [LARGE SCALE GENOMIC DNA]</scope>
    <source>
        <strain evidence="2">JCM 16902</strain>
    </source>
</reference>
<comment type="caution">
    <text evidence="1">The sequence shown here is derived from an EMBL/GenBank/DDBJ whole genome shotgun (WGS) entry which is preliminary data.</text>
</comment>
<proteinExistence type="predicted"/>
<keyword evidence="2" id="KW-1185">Reference proteome</keyword>
<protein>
    <submittedName>
        <fullName evidence="1">Uncharacterized protein</fullName>
    </submittedName>
</protein>
<name>A0ABP7A0Q5_9ACTN</name>
<gene>
    <name evidence="1" type="ORF">GCM10022223_43590</name>
</gene>
<organism evidence="1 2">
    <name type="scientific">Kineosporia mesophila</name>
    <dbReference type="NCBI Taxonomy" id="566012"/>
    <lineage>
        <taxon>Bacteria</taxon>
        <taxon>Bacillati</taxon>
        <taxon>Actinomycetota</taxon>
        <taxon>Actinomycetes</taxon>
        <taxon>Kineosporiales</taxon>
        <taxon>Kineosporiaceae</taxon>
        <taxon>Kineosporia</taxon>
    </lineage>
</organism>
<dbReference type="Proteomes" id="UP001501074">
    <property type="component" value="Unassembled WGS sequence"/>
</dbReference>
<dbReference type="EMBL" id="BAAAZO010000008">
    <property type="protein sequence ID" value="GAA3621929.1"/>
    <property type="molecule type" value="Genomic_DNA"/>
</dbReference>
<accession>A0ABP7A0Q5</accession>
<evidence type="ECO:0000313" key="2">
    <source>
        <dbReference type="Proteomes" id="UP001501074"/>
    </source>
</evidence>
<evidence type="ECO:0000313" key="1">
    <source>
        <dbReference type="EMBL" id="GAA3621929.1"/>
    </source>
</evidence>
<sequence length="112" mass="12555">MLMGQIQPQNDQPWAKISLVDTEAIDRERVIGRTQLADDYVLVRVAQRVDFDLLGVPVSKNVHRPRNALGELFELDSRQARAIAGHLLAAADFFDVIAGTEAQRRPPLVARR</sequence>